<dbReference type="InterPro" id="IPR023271">
    <property type="entry name" value="Aquaporin-like"/>
</dbReference>
<name>A0A183FVV3_HELPZ</name>
<dbReference type="GO" id="GO:0015250">
    <property type="term" value="F:water channel activity"/>
    <property type="evidence" value="ECO:0007669"/>
    <property type="project" value="TreeGrafter"/>
</dbReference>
<dbReference type="PANTHER" id="PTHR43829">
    <property type="entry name" value="AQUAPORIN OR AQUAGLYCEROPORIN RELATED"/>
    <property type="match status" value="1"/>
</dbReference>
<dbReference type="PROSITE" id="PS00221">
    <property type="entry name" value="MIP"/>
    <property type="match status" value="1"/>
</dbReference>
<evidence type="ECO:0000256" key="10">
    <source>
        <dbReference type="SAM" id="Phobius"/>
    </source>
</evidence>
<reference evidence="13" key="2">
    <citation type="submission" date="2019-09" db="UniProtKB">
        <authorList>
            <consortium name="WormBaseParasite"/>
        </authorList>
    </citation>
    <scope>IDENTIFICATION</scope>
</reference>
<dbReference type="SUPFAM" id="SSF81338">
    <property type="entry name" value="Aquaporin-like"/>
    <property type="match status" value="1"/>
</dbReference>
<dbReference type="PRINTS" id="PR00783">
    <property type="entry name" value="MINTRINSICP"/>
</dbReference>
<keyword evidence="3 8" id="KW-0813">Transport</keyword>
<protein>
    <submittedName>
        <fullName evidence="13">Aquaporin</fullName>
    </submittedName>
</protein>
<dbReference type="PANTHER" id="PTHR43829:SF27">
    <property type="entry name" value="AQUAPORIN-3"/>
    <property type="match status" value="1"/>
</dbReference>
<feature type="transmembrane region" description="Helical" evidence="10">
    <location>
        <begin position="192"/>
        <end position="218"/>
    </location>
</feature>
<comment type="function">
    <text evidence="7">Aquaglyceroporin that may modulate the water content and osmolytes during anhydrobiosis.</text>
</comment>
<organism evidence="12 13">
    <name type="scientific">Heligmosomoides polygyrus</name>
    <name type="common">Parasitic roundworm</name>
    <dbReference type="NCBI Taxonomy" id="6339"/>
    <lineage>
        <taxon>Eukaryota</taxon>
        <taxon>Metazoa</taxon>
        <taxon>Ecdysozoa</taxon>
        <taxon>Nematoda</taxon>
        <taxon>Chromadorea</taxon>
        <taxon>Rhabditida</taxon>
        <taxon>Rhabditina</taxon>
        <taxon>Rhabditomorpha</taxon>
        <taxon>Strongyloidea</taxon>
        <taxon>Heligmosomidae</taxon>
        <taxon>Heligmosomoides</taxon>
    </lineage>
</organism>
<evidence type="ECO:0000256" key="9">
    <source>
        <dbReference type="SAM" id="MobiDB-lite"/>
    </source>
</evidence>
<dbReference type="InterPro" id="IPR022357">
    <property type="entry name" value="MIP_CS"/>
</dbReference>
<dbReference type="Gene3D" id="1.20.1080.10">
    <property type="entry name" value="Glycerol uptake facilitator protein"/>
    <property type="match status" value="1"/>
</dbReference>
<keyword evidence="4 8" id="KW-0812">Transmembrane</keyword>
<evidence type="ECO:0000256" key="1">
    <source>
        <dbReference type="ARBA" id="ARBA00004141"/>
    </source>
</evidence>
<dbReference type="OrthoDB" id="3222at2759"/>
<proteinExistence type="inferred from homology"/>
<dbReference type="InterPro" id="IPR000425">
    <property type="entry name" value="MIP"/>
</dbReference>
<evidence type="ECO:0000256" key="3">
    <source>
        <dbReference type="ARBA" id="ARBA00022448"/>
    </source>
</evidence>
<feature type="transmembrane region" description="Helical" evidence="10">
    <location>
        <begin position="252"/>
        <end position="276"/>
    </location>
</feature>
<reference evidence="11 12" key="1">
    <citation type="submission" date="2018-11" db="EMBL/GenBank/DDBJ databases">
        <authorList>
            <consortium name="Pathogen Informatics"/>
        </authorList>
    </citation>
    <scope>NUCLEOTIDE SEQUENCE [LARGE SCALE GENOMIC DNA]</scope>
</reference>
<keyword evidence="6 10" id="KW-0472">Membrane</keyword>
<sequence length="292" mass="32743">MSSSSSPPRSPFDGMQKALDNVILEEPVPAEEEEIALDSPPPPSLQQQQFLSADYPPLAEPQISVDNQGEALEVLTTHKSSIITDRTPPFERDDPTEQMNLVERLRQKLNIGNELYRAALAEFFCTGFLLFGGCSVNAQFVLSQRRTNEWIAVAIGWGLVLLFAVQMSYRISGGQLNPAVSFFQFTQGKINAMRLIVFVIAQNIGAFFGALTTFIVYYGKFKSFFKISSQLFGISEKGVRVSTHLAFLVQKILIFAAKNMHLLPIFTCKFLIILFFTDNDFTHRIPIFKGKI</sequence>
<comment type="subcellular location">
    <subcellularLocation>
        <location evidence="1">Membrane</location>
        <topology evidence="1">Multi-pass membrane protein</topology>
    </subcellularLocation>
</comment>
<dbReference type="GO" id="GO:0016323">
    <property type="term" value="C:basolateral plasma membrane"/>
    <property type="evidence" value="ECO:0007669"/>
    <property type="project" value="TreeGrafter"/>
</dbReference>
<keyword evidence="5 10" id="KW-1133">Transmembrane helix</keyword>
<evidence type="ECO:0000256" key="4">
    <source>
        <dbReference type="ARBA" id="ARBA00022692"/>
    </source>
</evidence>
<evidence type="ECO:0000256" key="7">
    <source>
        <dbReference type="ARBA" id="ARBA00045280"/>
    </source>
</evidence>
<evidence type="ECO:0000256" key="2">
    <source>
        <dbReference type="ARBA" id="ARBA00006175"/>
    </source>
</evidence>
<evidence type="ECO:0000256" key="5">
    <source>
        <dbReference type="ARBA" id="ARBA00022989"/>
    </source>
</evidence>
<accession>A0A183FVV3</accession>
<dbReference type="EMBL" id="UZAH01027524">
    <property type="protein sequence ID" value="VDO92429.1"/>
    <property type="molecule type" value="Genomic_DNA"/>
</dbReference>
<evidence type="ECO:0000313" key="11">
    <source>
        <dbReference type="EMBL" id="VDO92429.1"/>
    </source>
</evidence>
<dbReference type="GO" id="GO:0015254">
    <property type="term" value="F:glycerol channel activity"/>
    <property type="evidence" value="ECO:0007669"/>
    <property type="project" value="TreeGrafter"/>
</dbReference>
<dbReference type="Pfam" id="PF00230">
    <property type="entry name" value="MIP"/>
    <property type="match status" value="1"/>
</dbReference>
<evidence type="ECO:0000256" key="6">
    <source>
        <dbReference type="ARBA" id="ARBA00023136"/>
    </source>
</evidence>
<comment type="similarity">
    <text evidence="2 8">Belongs to the MIP/aquaporin (TC 1.A.8) family.</text>
</comment>
<dbReference type="Proteomes" id="UP000050761">
    <property type="component" value="Unassembled WGS sequence"/>
</dbReference>
<feature type="transmembrane region" description="Helical" evidence="10">
    <location>
        <begin position="115"/>
        <end position="138"/>
    </location>
</feature>
<gene>
    <name evidence="11" type="ORF">HPBE_LOCUS12500</name>
</gene>
<evidence type="ECO:0000313" key="13">
    <source>
        <dbReference type="WBParaSite" id="HPBE_0001249901-mRNA-1"/>
    </source>
</evidence>
<feature type="region of interest" description="Disordered" evidence="9">
    <location>
        <begin position="1"/>
        <end position="48"/>
    </location>
</feature>
<dbReference type="WBParaSite" id="HPBE_0001249901-mRNA-1">
    <property type="protein sequence ID" value="HPBE_0001249901-mRNA-1"/>
    <property type="gene ID" value="HPBE_0001249901"/>
</dbReference>
<evidence type="ECO:0000256" key="8">
    <source>
        <dbReference type="RuleBase" id="RU000477"/>
    </source>
</evidence>
<accession>A0A3P7ZPT6</accession>
<dbReference type="InterPro" id="IPR050363">
    <property type="entry name" value="MIP/Aquaporin"/>
</dbReference>
<evidence type="ECO:0000313" key="12">
    <source>
        <dbReference type="Proteomes" id="UP000050761"/>
    </source>
</evidence>
<feature type="transmembrane region" description="Helical" evidence="10">
    <location>
        <begin position="150"/>
        <end position="171"/>
    </location>
</feature>
<keyword evidence="12" id="KW-1185">Reference proteome</keyword>
<dbReference type="AlphaFoldDB" id="A0A183FVV3"/>